<accession>A0A9E5DDJ5</accession>
<dbReference type="EMBL" id="JAGSOI010000089">
    <property type="protein sequence ID" value="MCM1987898.1"/>
    <property type="molecule type" value="Genomic_DNA"/>
</dbReference>
<dbReference type="InterPro" id="IPR029055">
    <property type="entry name" value="Ntn_hydrolases_N"/>
</dbReference>
<name>A0A9E5DDJ5_9EURY</name>
<evidence type="ECO:0000313" key="1">
    <source>
        <dbReference type="EMBL" id="MCM1987898.1"/>
    </source>
</evidence>
<dbReference type="AlphaFoldDB" id="A0A9E5DDJ5"/>
<sequence>MTAIIGFCLKNGVFLSADSRRTHLDTGTCSEVVKIHRLNSDLIIATGGLGTIGHNARELLTESLENEDLSLNQIIEKAGDIFREAYRKSFDIDPQHTMHL</sequence>
<organism evidence="1 2">
    <name type="scientific">Methanococcoides seepicolus</name>
    <dbReference type="NCBI Taxonomy" id="2828780"/>
    <lineage>
        <taxon>Archaea</taxon>
        <taxon>Methanobacteriati</taxon>
        <taxon>Methanobacteriota</taxon>
        <taxon>Stenosarchaea group</taxon>
        <taxon>Methanomicrobia</taxon>
        <taxon>Methanosarcinales</taxon>
        <taxon>Methanosarcinaceae</taxon>
        <taxon>Methanococcoides</taxon>
    </lineage>
</organism>
<comment type="caution">
    <text evidence="1">The sequence shown here is derived from an EMBL/GenBank/DDBJ whole genome shotgun (WGS) entry which is preliminary data.</text>
</comment>
<protein>
    <submittedName>
        <fullName evidence="1">Uncharacterized protein</fullName>
    </submittedName>
</protein>
<proteinExistence type="predicted"/>
<reference evidence="1" key="1">
    <citation type="journal article" date="2021" name="mSystems">
        <title>Bacteria and Archaea Synergistically Convert Glycine Betaine to Biogenic Methane in the Formosa Cold Seep of the South China Sea.</title>
        <authorList>
            <person name="Li L."/>
            <person name="Zhang W."/>
            <person name="Zhang S."/>
            <person name="Song L."/>
            <person name="Sun Q."/>
            <person name="Zhang H."/>
            <person name="Xiang H."/>
            <person name="Dong X."/>
        </authorList>
    </citation>
    <scope>NUCLEOTIDE SEQUENCE</scope>
    <source>
        <strain evidence="1">LLY</strain>
    </source>
</reference>
<dbReference type="SUPFAM" id="SSF56235">
    <property type="entry name" value="N-terminal nucleophile aminohydrolases (Ntn hydrolases)"/>
    <property type="match status" value="1"/>
</dbReference>
<keyword evidence="2" id="KW-1185">Reference proteome</keyword>
<dbReference type="Proteomes" id="UP001056766">
    <property type="component" value="Unassembled WGS sequence"/>
</dbReference>
<gene>
    <name evidence="1" type="ORF">KDK67_13095</name>
</gene>
<dbReference type="Gene3D" id="3.60.20.10">
    <property type="entry name" value="Glutamine Phosphoribosylpyrophosphate, subunit 1, domain 1"/>
    <property type="match status" value="1"/>
</dbReference>
<dbReference type="RefSeq" id="WP_250869273.1">
    <property type="nucleotide sequence ID" value="NZ_JAGSOI010000089.1"/>
</dbReference>
<evidence type="ECO:0000313" key="2">
    <source>
        <dbReference type="Proteomes" id="UP001056766"/>
    </source>
</evidence>
<reference evidence="1" key="2">
    <citation type="submission" date="2021-04" db="EMBL/GenBank/DDBJ databases">
        <authorList>
            <person name="Dong X."/>
        </authorList>
    </citation>
    <scope>NUCLEOTIDE SEQUENCE</scope>
    <source>
        <strain evidence="1">LLY</strain>
    </source>
</reference>